<name>A0ABV6YNM4_UNCEI</name>
<comment type="caution">
    <text evidence="2">The sequence shown here is derived from an EMBL/GenBank/DDBJ whole genome shotgun (WGS) entry which is preliminary data.</text>
</comment>
<dbReference type="PANTHER" id="PTHR21197">
    <property type="entry name" value="UDP-GALACTOPYRANOSE MUTASE"/>
    <property type="match status" value="1"/>
</dbReference>
<gene>
    <name evidence="2" type="ORF">ACFL2Z_01260</name>
</gene>
<evidence type="ECO:0000259" key="1">
    <source>
        <dbReference type="Pfam" id="PF01593"/>
    </source>
</evidence>
<proteinExistence type="predicted"/>
<evidence type="ECO:0000313" key="3">
    <source>
        <dbReference type="Proteomes" id="UP001594288"/>
    </source>
</evidence>
<dbReference type="PANTHER" id="PTHR21197:SF0">
    <property type="entry name" value="UDP-GALACTOPYRANOSE MUTASE"/>
    <property type="match status" value="1"/>
</dbReference>
<accession>A0ABV6YNM4</accession>
<dbReference type="InterPro" id="IPR002937">
    <property type="entry name" value="Amino_oxidase"/>
</dbReference>
<dbReference type="SUPFAM" id="SSF51905">
    <property type="entry name" value="FAD/NAD(P)-binding domain"/>
    <property type="match status" value="1"/>
</dbReference>
<dbReference type="Gene3D" id="3.50.50.60">
    <property type="entry name" value="FAD/NAD(P)-binding domain"/>
    <property type="match status" value="1"/>
</dbReference>
<dbReference type="Proteomes" id="UP001594288">
    <property type="component" value="Unassembled WGS sequence"/>
</dbReference>
<dbReference type="InterPro" id="IPR036188">
    <property type="entry name" value="FAD/NAD-bd_sf"/>
</dbReference>
<reference evidence="2 3" key="1">
    <citation type="submission" date="2024-09" db="EMBL/GenBank/DDBJ databases">
        <authorList>
            <person name="D'Angelo T."/>
        </authorList>
    </citation>
    <scope>NUCLEOTIDE SEQUENCE [LARGE SCALE GENOMIC DNA]</scope>
    <source>
        <strain evidence="2">SAG AM-311-F02</strain>
    </source>
</reference>
<protein>
    <submittedName>
        <fullName evidence="2">Protoporphyrinogen/coproporphyrinogen oxidase</fullName>
    </submittedName>
</protein>
<dbReference type="Pfam" id="PF01593">
    <property type="entry name" value="Amino_oxidase"/>
    <property type="match status" value="1"/>
</dbReference>
<organism evidence="2 3">
    <name type="scientific">Eiseniibacteriota bacterium</name>
    <dbReference type="NCBI Taxonomy" id="2212470"/>
    <lineage>
        <taxon>Bacteria</taxon>
        <taxon>Candidatus Eiseniibacteriota</taxon>
    </lineage>
</organism>
<evidence type="ECO:0000313" key="2">
    <source>
        <dbReference type="EMBL" id="MFC1799527.1"/>
    </source>
</evidence>
<dbReference type="PRINTS" id="PR00419">
    <property type="entry name" value="ADXRDTASE"/>
</dbReference>
<dbReference type="EMBL" id="JBHPEI010000011">
    <property type="protein sequence ID" value="MFC1799527.1"/>
    <property type="molecule type" value="Genomic_DNA"/>
</dbReference>
<keyword evidence="3" id="KW-1185">Reference proteome</keyword>
<feature type="domain" description="Amine oxidase" evidence="1">
    <location>
        <begin position="17"/>
        <end position="439"/>
    </location>
</feature>
<sequence>MTGQQPQHVSILGGGPAGLFAGHYLKKGGVPFTVFEARDRIGGNCVTYRHGDFYFDSGAHRLHDKDREITDAVVNLLGEDLLRTSAPSQILYRGKFVDFPLAPFSLVRHLGLTGALRAAAEVLWPRLKGSRGTWANFEDFAVNTYGRTVAERFLLTYSEKLWGTPCERISSSMARTRLKGLNLRTFLKETLRSEDDKVEHFEGKFFYPRYGIGMIADKLAESCGRDHIRTGTHITRISHDKSRIKTVTINEAEELAVEDVISTIPLPYFLRVMDPPPDDAILALADTLHFRSLILVAFFLNRDRISPNATTYFPEPGFAFNRAYEPRNRSPFMSPGGKTSLVVEIACDAGDDYWRMDDDRLTSLVLSQLSDIGWIKSDELIDSEVKRMEYAYPVLLVGTEEKTRKMLDYLAAFKNLRVAGRNACFTYTSIHEVLRSTREVVTGQT</sequence>